<name>A0A0D0CJ25_9AGAR</name>
<dbReference type="Proteomes" id="UP000053593">
    <property type="component" value="Unassembled WGS sequence"/>
</dbReference>
<dbReference type="AlphaFoldDB" id="A0A0D0CJ25"/>
<feature type="chain" id="PRO_5002208438" evidence="1">
    <location>
        <begin position="19"/>
        <end position="101"/>
    </location>
</feature>
<dbReference type="EMBL" id="KN834766">
    <property type="protein sequence ID" value="KIK62744.1"/>
    <property type="molecule type" value="Genomic_DNA"/>
</dbReference>
<reference evidence="2 3" key="1">
    <citation type="submission" date="2014-04" db="EMBL/GenBank/DDBJ databases">
        <title>Evolutionary Origins and Diversification of the Mycorrhizal Mutualists.</title>
        <authorList>
            <consortium name="DOE Joint Genome Institute"/>
            <consortium name="Mycorrhizal Genomics Consortium"/>
            <person name="Kohler A."/>
            <person name="Kuo A."/>
            <person name="Nagy L.G."/>
            <person name="Floudas D."/>
            <person name="Copeland A."/>
            <person name="Barry K.W."/>
            <person name="Cichocki N."/>
            <person name="Veneault-Fourrey C."/>
            <person name="LaButti K."/>
            <person name="Lindquist E.A."/>
            <person name="Lipzen A."/>
            <person name="Lundell T."/>
            <person name="Morin E."/>
            <person name="Murat C."/>
            <person name="Riley R."/>
            <person name="Ohm R."/>
            <person name="Sun H."/>
            <person name="Tunlid A."/>
            <person name="Henrissat B."/>
            <person name="Grigoriev I.V."/>
            <person name="Hibbett D.S."/>
            <person name="Martin F."/>
        </authorList>
    </citation>
    <scope>NUCLEOTIDE SEQUENCE [LARGE SCALE GENOMIC DNA]</scope>
    <source>
        <strain evidence="2 3">FD-317 M1</strain>
    </source>
</reference>
<organism evidence="2 3">
    <name type="scientific">Collybiopsis luxurians FD-317 M1</name>
    <dbReference type="NCBI Taxonomy" id="944289"/>
    <lineage>
        <taxon>Eukaryota</taxon>
        <taxon>Fungi</taxon>
        <taxon>Dikarya</taxon>
        <taxon>Basidiomycota</taxon>
        <taxon>Agaricomycotina</taxon>
        <taxon>Agaricomycetes</taxon>
        <taxon>Agaricomycetidae</taxon>
        <taxon>Agaricales</taxon>
        <taxon>Marasmiineae</taxon>
        <taxon>Omphalotaceae</taxon>
        <taxon>Collybiopsis</taxon>
        <taxon>Collybiopsis luxurians</taxon>
    </lineage>
</organism>
<dbReference type="HOGENOM" id="CLU_2292008_0_0_1"/>
<feature type="signal peptide" evidence="1">
    <location>
        <begin position="1"/>
        <end position="18"/>
    </location>
</feature>
<proteinExistence type="predicted"/>
<gene>
    <name evidence="2" type="ORF">GYMLUDRAFT_260008</name>
</gene>
<protein>
    <submittedName>
        <fullName evidence="2">Uncharacterized protein</fullName>
    </submittedName>
</protein>
<evidence type="ECO:0000313" key="2">
    <source>
        <dbReference type="EMBL" id="KIK62744.1"/>
    </source>
</evidence>
<dbReference type="OrthoDB" id="2990733at2759"/>
<sequence length="101" mass="10280">MRLAVFVSLAAACISAQAITCVVCPPTIVYAGVTRTLTLAKEDTGNTIQCSYDTPAISGFSPYCYYSNVNGGLILSNTGGSCPNPGPTTAQSGSSCTTAPF</sequence>
<accession>A0A0D0CJ25</accession>
<evidence type="ECO:0000313" key="3">
    <source>
        <dbReference type="Proteomes" id="UP000053593"/>
    </source>
</evidence>
<keyword evidence="1" id="KW-0732">Signal</keyword>
<evidence type="ECO:0000256" key="1">
    <source>
        <dbReference type="SAM" id="SignalP"/>
    </source>
</evidence>
<keyword evidence="3" id="KW-1185">Reference proteome</keyword>